<dbReference type="InterPro" id="IPR000835">
    <property type="entry name" value="HTH_MarR-typ"/>
</dbReference>
<protein>
    <submittedName>
        <fullName evidence="2">Unannotated protein</fullName>
    </submittedName>
</protein>
<dbReference type="GO" id="GO:0003700">
    <property type="term" value="F:DNA-binding transcription factor activity"/>
    <property type="evidence" value="ECO:0007669"/>
    <property type="project" value="InterPro"/>
</dbReference>
<evidence type="ECO:0000313" key="3">
    <source>
        <dbReference type="EMBL" id="CAB4554088.1"/>
    </source>
</evidence>
<dbReference type="Pfam" id="PF12802">
    <property type="entry name" value="MarR_2"/>
    <property type="match status" value="1"/>
</dbReference>
<gene>
    <name evidence="2" type="ORF">UFOPK1495_00053</name>
    <name evidence="3" type="ORF">UFOPK1603_00095</name>
    <name evidence="4" type="ORF">UFOPK2143_01897</name>
    <name evidence="5" type="ORF">UFOPK2350_00740</name>
</gene>
<dbReference type="InterPro" id="IPR036390">
    <property type="entry name" value="WH_DNA-bd_sf"/>
</dbReference>
<dbReference type="InterPro" id="IPR011991">
    <property type="entry name" value="ArsR-like_HTH"/>
</dbReference>
<evidence type="ECO:0000313" key="2">
    <source>
        <dbReference type="EMBL" id="CAB4538581.1"/>
    </source>
</evidence>
<evidence type="ECO:0000259" key="1">
    <source>
        <dbReference type="PROSITE" id="PS50995"/>
    </source>
</evidence>
<dbReference type="GO" id="GO:0006950">
    <property type="term" value="P:response to stress"/>
    <property type="evidence" value="ECO:0007669"/>
    <property type="project" value="TreeGrafter"/>
</dbReference>
<dbReference type="EMBL" id="CAEZTG010000004">
    <property type="protein sequence ID" value="CAB4554088.1"/>
    <property type="molecule type" value="Genomic_DNA"/>
</dbReference>
<dbReference type="InterPro" id="IPR039422">
    <property type="entry name" value="MarR/SlyA-like"/>
</dbReference>
<dbReference type="PANTHER" id="PTHR33164">
    <property type="entry name" value="TRANSCRIPTIONAL REGULATOR, MARR FAMILY"/>
    <property type="match status" value="1"/>
</dbReference>
<organism evidence="2">
    <name type="scientific">freshwater metagenome</name>
    <dbReference type="NCBI Taxonomy" id="449393"/>
    <lineage>
        <taxon>unclassified sequences</taxon>
        <taxon>metagenomes</taxon>
        <taxon>ecological metagenomes</taxon>
    </lineage>
</organism>
<dbReference type="Gene3D" id="1.10.10.10">
    <property type="entry name" value="Winged helix-like DNA-binding domain superfamily/Winged helix DNA-binding domain"/>
    <property type="match status" value="1"/>
</dbReference>
<dbReference type="CDD" id="cd00090">
    <property type="entry name" value="HTH_ARSR"/>
    <property type="match status" value="1"/>
</dbReference>
<dbReference type="PROSITE" id="PS50995">
    <property type="entry name" value="HTH_MARR_2"/>
    <property type="match status" value="1"/>
</dbReference>
<accession>A0A6J6BHU6</accession>
<proteinExistence type="predicted"/>
<dbReference type="EMBL" id="CAEZSU010000003">
    <property type="protein sequence ID" value="CAB4538581.1"/>
    <property type="molecule type" value="Genomic_DNA"/>
</dbReference>
<sequence>MADQEELNDQDDLEAQLQTVRLGLTRLQRLLSSRRVHAGMAGAARVVLPQQAMNVLRALGDRDPLPVGDLARAARMDTGAVSRQIRVLEEEGLVERRSSPQHGSIVLVVATEEGRAMAHRFERVRSAQLSRALIEWTPEERAQLGALMLRLVDDLQATPYLQTDGD</sequence>
<name>A0A6J6BHU6_9ZZZZ</name>
<feature type="domain" description="HTH marR-type" evidence="1">
    <location>
        <begin position="10"/>
        <end position="153"/>
    </location>
</feature>
<dbReference type="SUPFAM" id="SSF46785">
    <property type="entry name" value="Winged helix' DNA-binding domain"/>
    <property type="match status" value="1"/>
</dbReference>
<dbReference type="PANTHER" id="PTHR33164:SF57">
    <property type="entry name" value="MARR-FAMILY TRANSCRIPTIONAL REGULATOR"/>
    <property type="match status" value="1"/>
</dbReference>
<dbReference type="AlphaFoldDB" id="A0A6J6BHU6"/>
<dbReference type="InterPro" id="IPR036388">
    <property type="entry name" value="WH-like_DNA-bd_sf"/>
</dbReference>
<evidence type="ECO:0000313" key="5">
    <source>
        <dbReference type="EMBL" id="CAB4677191.1"/>
    </source>
</evidence>
<dbReference type="EMBL" id="CAEZXE010000051">
    <property type="protein sequence ID" value="CAB4677191.1"/>
    <property type="molecule type" value="Genomic_DNA"/>
</dbReference>
<dbReference type="EMBL" id="CAEZVV010000221">
    <property type="protein sequence ID" value="CAB4661786.1"/>
    <property type="molecule type" value="Genomic_DNA"/>
</dbReference>
<evidence type="ECO:0000313" key="4">
    <source>
        <dbReference type="EMBL" id="CAB4661786.1"/>
    </source>
</evidence>
<dbReference type="SMART" id="SM00347">
    <property type="entry name" value="HTH_MARR"/>
    <property type="match status" value="1"/>
</dbReference>
<reference evidence="2" key="1">
    <citation type="submission" date="2020-05" db="EMBL/GenBank/DDBJ databases">
        <authorList>
            <person name="Chiriac C."/>
            <person name="Salcher M."/>
            <person name="Ghai R."/>
            <person name="Kavagutti S V."/>
        </authorList>
    </citation>
    <scope>NUCLEOTIDE SEQUENCE</scope>
</reference>